<name>A0ABP9WPK7_9GAMM</name>
<protein>
    <submittedName>
        <fullName evidence="1">Uncharacterized protein</fullName>
    </submittedName>
</protein>
<comment type="caution">
    <text evidence="1">The sequence shown here is derived from an EMBL/GenBank/DDBJ whole genome shotgun (WGS) entry which is preliminary data.</text>
</comment>
<reference evidence="1 2" key="1">
    <citation type="submission" date="2024-02" db="EMBL/GenBank/DDBJ databases">
        <title>Microbulbifer aestuariivivens NBRC 112533.</title>
        <authorList>
            <person name="Ichikawa N."/>
            <person name="Katano-Makiyama Y."/>
            <person name="Hidaka K."/>
        </authorList>
    </citation>
    <scope>NUCLEOTIDE SEQUENCE [LARGE SCALE GENOMIC DNA]</scope>
    <source>
        <strain evidence="1 2">NBRC 112533</strain>
    </source>
</reference>
<accession>A0ABP9WPK7</accession>
<dbReference type="EMBL" id="BAABRT010000003">
    <property type="protein sequence ID" value="GAA5524036.1"/>
    <property type="molecule type" value="Genomic_DNA"/>
</dbReference>
<proteinExistence type="predicted"/>
<organism evidence="1 2">
    <name type="scientific">Microbulbifer aestuariivivens</name>
    <dbReference type="NCBI Taxonomy" id="1908308"/>
    <lineage>
        <taxon>Bacteria</taxon>
        <taxon>Pseudomonadati</taxon>
        <taxon>Pseudomonadota</taxon>
        <taxon>Gammaproteobacteria</taxon>
        <taxon>Cellvibrionales</taxon>
        <taxon>Microbulbiferaceae</taxon>
        <taxon>Microbulbifer</taxon>
    </lineage>
</organism>
<dbReference type="Proteomes" id="UP001408594">
    <property type="component" value="Unassembled WGS sequence"/>
</dbReference>
<evidence type="ECO:0000313" key="1">
    <source>
        <dbReference type="EMBL" id="GAA5524036.1"/>
    </source>
</evidence>
<evidence type="ECO:0000313" key="2">
    <source>
        <dbReference type="Proteomes" id="UP001408594"/>
    </source>
</evidence>
<gene>
    <name evidence="1" type="ORF">Maes01_00588</name>
</gene>
<keyword evidence="2" id="KW-1185">Reference proteome</keyword>
<sequence>MAWTKTPNPQRLHWQSALVNGTETVAVDNNEKNKRGIAEMSTLAASFSPLELHNRLNRLVKIGFRRVRRDGRELVFLTAGGEAGAQVRKNFETFAGQIVREFRLDPHEVDFIELRVEAGELHWYRWHAQWVGSAPMECVAEAVEGESGRRYLMQVLEASEEAA</sequence>